<dbReference type="Pfam" id="PF12836">
    <property type="entry name" value="HHH_3"/>
    <property type="match status" value="3"/>
</dbReference>
<evidence type="ECO:0000313" key="2">
    <source>
        <dbReference type="EMBL" id="SFE65176.1"/>
    </source>
</evidence>
<keyword evidence="1" id="KW-0812">Transmembrane</keyword>
<dbReference type="GO" id="GO:0015628">
    <property type="term" value="P:protein secretion by the type II secretion system"/>
    <property type="evidence" value="ECO:0007669"/>
    <property type="project" value="TreeGrafter"/>
</dbReference>
<gene>
    <name evidence="2" type="ORF">SAMN04488541_1004169</name>
</gene>
<dbReference type="PANTHER" id="PTHR21180:SF32">
    <property type="entry name" value="ENDONUCLEASE_EXONUCLEASE_PHOSPHATASE FAMILY DOMAIN-CONTAINING PROTEIN 1"/>
    <property type="match status" value="1"/>
</dbReference>
<organism evidence="2 3">
    <name type="scientific">Thermoflexibacter ruber</name>
    <dbReference type="NCBI Taxonomy" id="1003"/>
    <lineage>
        <taxon>Bacteria</taxon>
        <taxon>Pseudomonadati</taxon>
        <taxon>Bacteroidota</taxon>
        <taxon>Cytophagia</taxon>
        <taxon>Cytophagales</taxon>
        <taxon>Thermoflexibacteraceae</taxon>
        <taxon>Thermoflexibacter</taxon>
    </lineage>
</organism>
<dbReference type="InterPro" id="IPR010994">
    <property type="entry name" value="RuvA_2-like"/>
</dbReference>
<protein>
    <submittedName>
        <fullName evidence="2">Competence protein ComEA helix-hairpin-helix repeat region</fullName>
    </submittedName>
</protein>
<dbReference type="RefSeq" id="WP_091540213.1">
    <property type="nucleotide sequence ID" value="NZ_FONY01000004.1"/>
</dbReference>
<dbReference type="PANTHER" id="PTHR21180">
    <property type="entry name" value="ENDONUCLEASE/EXONUCLEASE/PHOSPHATASE FAMILY DOMAIN-CONTAINING PROTEIN 1"/>
    <property type="match status" value="1"/>
</dbReference>
<dbReference type="SUPFAM" id="SSF47781">
    <property type="entry name" value="RuvA domain 2-like"/>
    <property type="match status" value="3"/>
</dbReference>
<dbReference type="Proteomes" id="UP000199513">
    <property type="component" value="Unassembled WGS sequence"/>
</dbReference>
<dbReference type="AlphaFoldDB" id="A0A1I2CA22"/>
<accession>A0A1I2CA22</accession>
<proteinExistence type="predicted"/>
<feature type="transmembrane region" description="Helical" evidence="1">
    <location>
        <begin position="21"/>
        <end position="39"/>
    </location>
</feature>
<name>A0A1I2CA22_9BACT</name>
<evidence type="ECO:0000256" key="1">
    <source>
        <dbReference type="SAM" id="Phobius"/>
    </source>
</evidence>
<dbReference type="GO" id="GO:0015627">
    <property type="term" value="C:type II protein secretion system complex"/>
    <property type="evidence" value="ECO:0007669"/>
    <property type="project" value="TreeGrafter"/>
</dbReference>
<keyword evidence="1" id="KW-0472">Membrane</keyword>
<reference evidence="2 3" key="1">
    <citation type="submission" date="2016-10" db="EMBL/GenBank/DDBJ databases">
        <authorList>
            <person name="de Groot N.N."/>
        </authorList>
    </citation>
    <scope>NUCLEOTIDE SEQUENCE [LARGE SCALE GENOMIC DNA]</scope>
    <source>
        <strain>GEY</strain>
        <strain evidence="3">DSM 9560</strain>
    </source>
</reference>
<dbReference type="EMBL" id="FONY01000004">
    <property type="protein sequence ID" value="SFE65176.1"/>
    <property type="molecule type" value="Genomic_DNA"/>
</dbReference>
<evidence type="ECO:0000313" key="3">
    <source>
        <dbReference type="Proteomes" id="UP000199513"/>
    </source>
</evidence>
<sequence length="333" mass="38829">MKKLIFLLRDHFGFSQIETRGFIMLITFMLALLLTPLLLKSFFSQSKYTQEDYQKDLATLNEAIKEFELANHQQDTATHKEEHNSSNFLAEIESKPEIQPFAFNPNELNTVQWKSLGLKPYLAERIIKYRSKGGSFKVKSDLMKIYGFPKELYQRLYSYIQLPENQEKIMIEKEYKQEISEINISSEKIENKPNFKEKSVIQPFDINTADTAQLKQIKGIGAVLSERIVKFRDNLGGFYSIEQVKEVYGLKEEVYQELAKYAKTSKGFELKHININTADVNTLKSHPYIGYKNAQIIVNYRQQHGKFANAEDLLKTKSIDEIQLNKLKMYLTF</sequence>
<keyword evidence="1" id="KW-1133">Transmembrane helix</keyword>
<dbReference type="STRING" id="1003.SAMN04488541_1004169"/>
<keyword evidence="3" id="KW-1185">Reference proteome</keyword>
<dbReference type="InterPro" id="IPR051675">
    <property type="entry name" value="Endo/Exo/Phosphatase_dom_1"/>
</dbReference>
<dbReference type="Gene3D" id="1.10.150.280">
    <property type="entry name" value="AF1531-like domain"/>
    <property type="match status" value="3"/>
</dbReference>
<dbReference type="OrthoDB" id="981124at2"/>